<feature type="domain" description="O-antigen ligase-related" evidence="7">
    <location>
        <begin position="262"/>
        <end position="405"/>
    </location>
</feature>
<evidence type="ECO:0000313" key="9">
    <source>
        <dbReference type="Proteomes" id="UP001108089"/>
    </source>
</evidence>
<feature type="transmembrane region" description="Helical" evidence="6">
    <location>
        <begin position="227"/>
        <end position="246"/>
    </location>
</feature>
<feature type="transmembrane region" description="Helical" evidence="6">
    <location>
        <begin position="110"/>
        <end position="127"/>
    </location>
</feature>
<feature type="transmembrane region" description="Helical" evidence="6">
    <location>
        <begin position="276"/>
        <end position="292"/>
    </location>
</feature>
<evidence type="ECO:0000256" key="2">
    <source>
        <dbReference type="ARBA" id="ARBA00022692"/>
    </source>
</evidence>
<keyword evidence="8" id="KW-0436">Ligase</keyword>
<dbReference type="InterPro" id="IPR007016">
    <property type="entry name" value="O-antigen_ligase-rel_domated"/>
</dbReference>
<dbReference type="GO" id="GO:0016874">
    <property type="term" value="F:ligase activity"/>
    <property type="evidence" value="ECO:0007669"/>
    <property type="project" value="UniProtKB-KW"/>
</dbReference>
<feature type="transmembrane region" description="Helical" evidence="6">
    <location>
        <begin position="299"/>
        <end position="317"/>
    </location>
</feature>
<feature type="region of interest" description="Disordered" evidence="5">
    <location>
        <begin position="477"/>
        <end position="505"/>
    </location>
</feature>
<evidence type="ECO:0000256" key="1">
    <source>
        <dbReference type="ARBA" id="ARBA00004141"/>
    </source>
</evidence>
<feature type="transmembrane region" description="Helical" evidence="6">
    <location>
        <begin position="392"/>
        <end position="416"/>
    </location>
</feature>
<accession>A0ABS9DQR1</accession>
<keyword evidence="4 6" id="KW-0472">Membrane</keyword>
<dbReference type="PANTHER" id="PTHR37422:SF13">
    <property type="entry name" value="LIPOPOLYSACCHARIDE BIOSYNTHESIS PROTEIN PA4999-RELATED"/>
    <property type="match status" value="1"/>
</dbReference>
<feature type="transmembrane region" description="Helical" evidence="6">
    <location>
        <begin position="178"/>
        <end position="198"/>
    </location>
</feature>
<comment type="subcellular location">
    <subcellularLocation>
        <location evidence="1">Membrane</location>
        <topology evidence="1">Multi-pass membrane protein</topology>
    </subcellularLocation>
</comment>
<evidence type="ECO:0000256" key="3">
    <source>
        <dbReference type="ARBA" id="ARBA00022989"/>
    </source>
</evidence>
<feature type="transmembrane region" description="Helical" evidence="6">
    <location>
        <begin position="428"/>
        <end position="448"/>
    </location>
</feature>
<gene>
    <name evidence="8" type="ORF">L1892_17355</name>
</gene>
<dbReference type="PANTHER" id="PTHR37422">
    <property type="entry name" value="TEICHURONIC ACID BIOSYNTHESIS PROTEIN TUAE"/>
    <property type="match status" value="1"/>
</dbReference>
<evidence type="ECO:0000256" key="5">
    <source>
        <dbReference type="SAM" id="MobiDB-lite"/>
    </source>
</evidence>
<proteinExistence type="predicted"/>
<dbReference type="RefSeq" id="WP_235724898.1">
    <property type="nucleotide sequence ID" value="NZ_JAKGCU010000018.1"/>
</dbReference>
<evidence type="ECO:0000256" key="4">
    <source>
        <dbReference type="ARBA" id="ARBA00023136"/>
    </source>
</evidence>
<protein>
    <submittedName>
        <fullName evidence="8">O-antigen ligase family protein</fullName>
    </submittedName>
</protein>
<name>A0ABS9DQR1_9ACTN</name>
<dbReference type="Proteomes" id="UP001108089">
    <property type="component" value="Unassembled WGS sequence"/>
</dbReference>
<evidence type="ECO:0000313" key="8">
    <source>
        <dbReference type="EMBL" id="MCF3940143.1"/>
    </source>
</evidence>
<feature type="transmembrane region" description="Helical" evidence="6">
    <location>
        <begin position="87"/>
        <end position="103"/>
    </location>
</feature>
<evidence type="ECO:0000256" key="6">
    <source>
        <dbReference type="SAM" id="Phobius"/>
    </source>
</evidence>
<keyword evidence="9" id="KW-1185">Reference proteome</keyword>
<dbReference type="InterPro" id="IPR051533">
    <property type="entry name" value="WaaL-like"/>
</dbReference>
<feature type="compositionally biased region" description="Low complexity" evidence="5">
    <location>
        <begin position="477"/>
        <end position="490"/>
    </location>
</feature>
<evidence type="ECO:0000259" key="7">
    <source>
        <dbReference type="Pfam" id="PF04932"/>
    </source>
</evidence>
<sequence length="505" mass="54736">MHSVRPATQNLLPIGAAIVAGISVAVAVVLATSQGSADLLAFAALVLVAVALIGLGLHSPRVAVVYLLFTTFFRLALTPYFPVDPFLIAFAGLVTSYLIWLSVRPHALPRLGWLEGFMVLYFLWNVYSMFAPHELGAVYPLSGETLSVYRFILTGTLMPFTMYLIGRSIYDTERAVRVLLWSVSVFSLYCAAVSILQFRAPGLVWPRYIVEAPNWPGRANGVFNQPVVNGLTLIAGFVATLILIEMSPRLPRWAKVVTGCSAAAMAYAIYLTHTRAIWLAFLVVVVVGVAFGHRIRRGFSVTLLVMVGGALANWTAFTSSDRSAGGVASTNEVDDRLNSMATSFWAAGREPWFGWGIGRFTAVNTVHHQQYSQDVPWARGYGISSHFNELGILVELGLVGLVLWLAVLVLLLVKLVRAVRVSPPDSLCGRNLALLAAMMLGVLIIAGFTVDLRFFDFPTILVYLLAGVAVGCAERANPPSAQTSTPAPTKSTDHPPMRVTTDVPT</sequence>
<feature type="transmembrane region" description="Helical" evidence="6">
    <location>
        <begin position="39"/>
        <end position="57"/>
    </location>
</feature>
<keyword evidence="3 6" id="KW-1133">Transmembrane helix</keyword>
<reference evidence="8" key="1">
    <citation type="submission" date="2022-01" db="EMBL/GenBank/DDBJ databases">
        <title>Gordonia xiamenensis sp. nov., isolated from surface seawater in Xiamen.</title>
        <authorList>
            <person name="He Y.F."/>
        </authorList>
    </citation>
    <scope>NUCLEOTIDE SEQUENCE</scope>
    <source>
        <strain evidence="8">GW1C4-4</strain>
    </source>
</reference>
<dbReference type="Pfam" id="PF04932">
    <property type="entry name" value="Wzy_C"/>
    <property type="match status" value="1"/>
</dbReference>
<feature type="transmembrane region" description="Helical" evidence="6">
    <location>
        <begin position="253"/>
        <end position="270"/>
    </location>
</feature>
<feature type="transmembrane region" description="Helical" evidence="6">
    <location>
        <begin position="147"/>
        <end position="166"/>
    </location>
</feature>
<dbReference type="EMBL" id="JAKGCU010000018">
    <property type="protein sequence ID" value="MCF3940143.1"/>
    <property type="molecule type" value="Genomic_DNA"/>
</dbReference>
<organism evidence="8 9">
    <name type="scientific">Gordonia tangerina</name>
    <dbReference type="NCBI Taxonomy" id="2911060"/>
    <lineage>
        <taxon>Bacteria</taxon>
        <taxon>Bacillati</taxon>
        <taxon>Actinomycetota</taxon>
        <taxon>Actinomycetes</taxon>
        <taxon>Mycobacteriales</taxon>
        <taxon>Gordoniaceae</taxon>
        <taxon>Gordonia</taxon>
    </lineage>
</organism>
<feature type="transmembrane region" description="Helical" evidence="6">
    <location>
        <begin position="12"/>
        <end position="33"/>
    </location>
</feature>
<comment type="caution">
    <text evidence="8">The sequence shown here is derived from an EMBL/GenBank/DDBJ whole genome shotgun (WGS) entry which is preliminary data.</text>
</comment>
<keyword evidence="2 6" id="KW-0812">Transmembrane</keyword>